<feature type="compositionally biased region" description="Basic and acidic residues" evidence="1">
    <location>
        <begin position="18"/>
        <end position="34"/>
    </location>
</feature>
<name>A0A9P6R6I4_9FUNG</name>
<reference evidence="2" key="1">
    <citation type="journal article" date="2020" name="Fungal Divers.">
        <title>Resolving the Mortierellaceae phylogeny through synthesis of multi-gene phylogenetics and phylogenomics.</title>
        <authorList>
            <person name="Vandepol N."/>
            <person name="Liber J."/>
            <person name="Desiro A."/>
            <person name="Na H."/>
            <person name="Kennedy M."/>
            <person name="Barry K."/>
            <person name="Grigoriev I.V."/>
            <person name="Miller A.N."/>
            <person name="O'Donnell K."/>
            <person name="Stajich J.E."/>
            <person name="Bonito G."/>
        </authorList>
    </citation>
    <scope>NUCLEOTIDE SEQUENCE</scope>
    <source>
        <strain evidence="2">NVP60</strain>
    </source>
</reference>
<evidence type="ECO:0000313" key="2">
    <source>
        <dbReference type="EMBL" id="KAG0312099.1"/>
    </source>
</evidence>
<dbReference type="Proteomes" id="UP000823405">
    <property type="component" value="Unassembled WGS sequence"/>
</dbReference>
<organism evidence="2 3">
    <name type="scientific">Linnemannia gamsii</name>
    <dbReference type="NCBI Taxonomy" id="64522"/>
    <lineage>
        <taxon>Eukaryota</taxon>
        <taxon>Fungi</taxon>
        <taxon>Fungi incertae sedis</taxon>
        <taxon>Mucoromycota</taxon>
        <taxon>Mortierellomycotina</taxon>
        <taxon>Mortierellomycetes</taxon>
        <taxon>Mortierellales</taxon>
        <taxon>Mortierellaceae</taxon>
        <taxon>Linnemannia</taxon>
    </lineage>
</organism>
<dbReference type="OrthoDB" id="2449570at2759"/>
<evidence type="ECO:0000313" key="3">
    <source>
        <dbReference type="Proteomes" id="UP000823405"/>
    </source>
</evidence>
<dbReference type="EMBL" id="JAAAIN010000645">
    <property type="protein sequence ID" value="KAG0312099.1"/>
    <property type="molecule type" value="Genomic_DNA"/>
</dbReference>
<gene>
    <name evidence="2" type="ORF">BGZ97_011444</name>
</gene>
<sequence>MEVQVTENDDEQEQEQVVNKEADVNEHVEHEDRGTAPSIHPRSVDTQRLPPKKRIRTQELSQENQTSERMPNRRGPRIMLDSDSDSSSDASVVLRNGRRRSLGGPKRLPSTPPPLPEEVDQEPEQDLVPDQEDGSVPESPSPQPQETSARVSDDAMGKDGDTRGLDQGNERQRWEVTKLRHAWKEHEIRWPLRTTAVAANATSSRRRNDQAEEYTANFVFGTALPLPR</sequence>
<feature type="region of interest" description="Disordered" evidence="1">
    <location>
        <begin position="1"/>
        <end position="173"/>
    </location>
</feature>
<feature type="compositionally biased region" description="Acidic residues" evidence="1">
    <location>
        <begin position="117"/>
        <end position="135"/>
    </location>
</feature>
<keyword evidence="3" id="KW-1185">Reference proteome</keyword>
<accession>A0A9P6R6I4</accession>
<feature type="compositionally biased region" description="Polar residues" evidence="1">
    <location>
        <begin position="58"/>
        <end position="69"/>
    </location>
</feature>
<proteinExistence type="predicted"/>
<feature type="compositionally biased region" description="Basic and acidic residues" evidence="1">
    <location>
        <begin position="151"/>
        <end position="173"/>
    </location>
</feature>
<comment type="caution">
    <text evidence="2">The sequence shown here is derived from an EMBL/GenBank/DDBJ whole genome shotgun (WGS) entry which is preliminary data.</text>
</comment>
<evidence type="ECO:0000256" key="1">
    <source>
        <dbReference type="SAM" id="MobiDB-lite"/>
    </source>
</evidence>
<dbReference type="AlphaFoldDB" id="A0A9P6R6I4"/>
<protein>
    <submittedName>
        <fullName evidence="2">Uncharacterized protein</fullName>
    </submittedName>
</protein>